<dbReference type="InterPro" id="IPR038175">
    <property type="entry name" value="CBM21_dom_sf"/>
</dbReference>
<dbReference type="PROSITE" id="PS51159">
    <property type="entry name" value="CBM21"/>
    <property type="match status" value="1"/>
</dbReference>
<feature type="compositionally biased region" description="Basic and acidic residues" evidence="1">
    <location>
        <begin position="20"/>
        <end position="34"/>
    </location>
</feature>
<protein>
    <recommendedName>
        <fullName evidence="2">CBM21 domain-containing protein</fullName>
    </recommendedName>
</protein>
<feature type="domain" description="CBM21" evidence="2">
    <location>
        <begin position="309"/>
        <end position="447"/>
    </location>
</feature>
<evidence type="ECO:0000313" key="3">
    <source>
        <dbReference type="EMBL" id="TFY65479.1"/>
    </source>
</evidence>
<dbReference type="InterPro" id="IPR005036">
    <property type="entry name" value="CBM21_dom"/>
</dbReference>
<dbReference type="GO" id="GO:2001069">
    <property type="term" value="F:glycogen binding"/>
    <property type="evidence" value="ECO:0007669"/>
    <property type="project" value="TreeGrafter"/>
</dbReference>
<dbReference type="InterPro" id="IPR050782">
    <property type="entry name" value="PP1_regulatory_subunit_3"/>
</dbReference>
<evidence type="ECO:0000256" key="1">
    <source>
        <dbReference type="SAM" id="MobiDB-lite"/>
    </source>
</evidence>
<dbReference type="Gene3D" id="2.60.40.2440">
    <property type="entry name" value="Carbohydrate binding type-21 domain"/>
    <property type="match status" value="1"/>
</dbReference>
<dbReference type="GO" id="GO:0008157">
    <property type="term" value="F:protein phosphatase 1 binding"/>
    <property type="evidence" value="ECO:0007669"/>
    <property type="project" value="TreeGrafter"/>
</dbReference>
<dbReference type="PANTHER" id="PTHR12307:SF36">
    <property type="entry name" value="GLYCOGEN-BINDING SUBUNIT 76A"/>
    <property type="match status" value="1"/>
</dbReference>
<reference evidence="3 4" key="1">
    <citation type="submission" date="2019-01" db="EMBL/GenBank/DDBJ databases">
        <title>Genome sequencing of the rare red list fungi Fomitopsis rosea.</title>
        <authorList>
            <person name="Buettner E."/>
            <person name="Kellner H."/>
        </authorList>
    </citation>
    <scope>NUCLEOTIDE SEQUENCE [LARGE SCALE GENOMIC DNA]</scope>
    <source>
        <strain evidence="3 4">DSM 105464</strain>
    </source>
</reference>
<dbReference type="Pfam" id="PF03370">
    <property type="entry name" value="CBM_21"/>
    <property type="match status" value="1"/>
</dbReference>
<dbReference type="GO" id="GO:0000164">
    <property type="term" value="C:protein phosphatase type 1 complex"/>
    <property type="evidence" value="ECO:0007669"/>
    <property type="project" value="TreeGrafter"/>
</dbReference>
<dbReference type="Proteomes" id="UP000298390">
    <property type="component" value="Unassembled WGS sequence"/>
</dbReference>
<feature type="region of interest" description="Disordered" evidence="1">
    <location>
        <begin position="1"/>
        <end position="42"/>
    </location>
</feature>
<dbReference type="AlphaFoldDB" id="A0A4Y9YWG3"/>
<dbReference type="EMBL" id="SEKV01000068">
    <property type="protein sequence ID" value="TFY65479.1"/>
    <property type="molecule type" value="Genomic_DNA"/>
</dbReference>
<organism evidence="3 4">
    <name type="scientific">Rhodofomes roseus</name>
    <dbReference type="NCBI Taxonomy" id="34475"/>
    <lineage>
        <taxon>Eukaryota</taxon>
        <taxon>Fungi</taxon>
        <taxon>Dikarya</taxon>
        <taxon>Basidiomycota</taxon>
        <taxon>Agaricomycotina</taxon>
        <taxon>Agaricomycetes</taxon>
        <taxon>Polyporales</taxon>
        <taxon>Rhodofomes</taxon>
    </lineage>
</organism>
<dbReference type="STRING" id="34475.A0A4Y9YWG3"/>
<dbReference type="PANTHER" id="PTHR12307">
    <property type="entry name" value="PROTEIN PHOSPHATASE 1 REGULATORY SUBUNIT"/>
    <property type="match status" value="1"/>
</dbReference>
<gene>
    <name evidence="3" type="ORF">EVJ58_g1942</name>
</gene>
<comment type="caution">
    <text evidence="3">The sequence shown here is derived from an EMBL/GenBank/DDBJ whole genome shotgun (WGS) entry which is preliminary data.</text>
</comment>
<name>A0A4Y9YWG3_9APHY</name>
<evidence type="ECO:0000313" key="4">
    <source>
        <dbReference type="Proteomes" id="UP000298390"/>
    </source>
</evidence>
<dbReference type="GO" id="GO:0005979">
    <property type="term" value="P:regulation of glycogen biosynthetic process"/>
    <property type="evidence" value="ECO:0007669"/>
    <property type="project" value="TreeGrafter"/>
</dbReference>
<sequence length="459" mass="51879">MCTPNAPRGTHASHLGLPDSAKHDDSANDGHVPEPHSPLPVTLSDRIPTEIFEAVIDHMDFESLPTAALVSWAWLPRAVLNLYRTVRLWSRKAFNSLADQSRTSLHVKQMLSTARELVIERRQPSVRPSYFLDSLPLVLAHALPSLRVLDIRQPLRAHAIMHPSFYQALPLFKQLTSLHLHGVRMRNIAQLQRIIHAFPRLDELVLNEVKLMQASYTSYASQYLKNTLAETNPGIHLKRLAIIAPSALGASPRHLITDIWFMMWRGTGPRSAYEQLHRLLRESGQSLEMFFAGPPLTYLAQDVADLRQPSPHANVHLETLTLPRTRPLALRGTVLVRNLHFEKRVAVRFTLDNWQTTSEVLCRHILNLASLPSLATQKSCTVDLTAENMDGQTKAGEGKGSWDRFGFTIQLDYDHRLADHALYLVVSYASGTAEWWDNDDGQNYKIRFCRAFVATAQSQ</sequence>
<accession>A0A4Y9YWG3</accession>
<proteinExistence type="predicted"/>
<evidence type="ECO:0000259" key="2">
    <source>
        <dbReference type="PROSITE" id="PS51159"/>
    </source>
</evidence>